<evidence type="ECO:0000256" key="1">
    <source>
        <dbReference type="SAM" id="MobiDB-lite"/>
    </source>
</evidence>
<proteinExistence type="predicted"/>
<organism evidence="3 4">
    <name type="scientific">Dendryphion nanum</name>
    <dbReference type="NCBI Taxonomy" id="256645"/>
    <lineage>
        <taxon>Eukaryota</taxon>
        <taxon>Fungi</taxon>
        <taxon>Dikarya</taxon>
        <taxon>Ascomycota</taxon>
        <taxon>Pezizomycotina</taxon>
        <taxon>Dothideomycetes</taxon>
        <taxon>Pleosporomycetidae</taxon>
        <taxon>Pleosporales</taxon>
        <taxon>Torulaceae</taxon>
        <taxon>Dendryphion</taxon>
    </lineage>
</organism>
<feature type="region of interest" description="Disordered" evidence="1">
    <location>
        <begin position="221"/>
        <end position="250"/>
    </location>
</feature>
<feature type="signal peptide" evidence="2">
    <location>
        <begin position="1"/>
        <end position="20"/>
    </location>
</feature>
<name>A0A9P9D1A1_9PLEO</name>
<dbReference type="EMBL" id="JAGMWT010000027">
    <property type="protein sequence ID" value="KAH7110607.1"/>
    <property type="molecule type" value="Genomic_DNA"/>
</dbReference>
<evidence type="ECO:0000313" key="4">
    <source>
        <dbReference type="Proteomes" id="UP000700596"/>
    </source>
</evidence>
<feature type="chain" id="PRO_5040339077" evidence="2">
    <location>
        <begin position="21"/>
        <end position="273"/>
    </location>
</feature>
<feature type="compositionally biased region" description="Polar residues" evidence="1">
    <location>
        <begin position="231"/>
        <end position="250"/>
    </location>
</feature>
<keyword evidence="2" id="KW-0732">Signal</keyword>
<comment type="caution">
    <text evidence="3">The sequence shown here is derived from an EMBL/GenBank/DDBJ whole genome shotgun (WGS) entry which is preliminary data.</text>
</comment>
<sequence length="273" mass="28869">MKFTSTNIFITTALLASASAQSNPNLSATYQIQVLHSTNPRINSSFLAVKNPKAGTEPNALGVWSTGEPRFPFQLTLAKATTDTRFFKLNGALRQTHLFVTGKDSIKGLFDGAIGSKVELKANETYYDDKWTFIEMGGPLSLRHAQDHKTVVNATGGAGSWRACRGDSEVDYQMYWYDGRSPLEIKNCEGITLQLVESTPQSSATATSVIGLPSPIRTSAAASGTIGLPSPSRTGSGNATNTGSPTQFPGAGSNVNVISGLTGLVLGAMAIFV</sequence>
<evidence type="ECO:0000256" key="2">
    <source>
        <dbReference type="SAM" id="SignalP"/>
    </source>
</evidence>
<accession>A0A9P9D1A1</accession>
<keyword evidence="4" id="KW-1185">Reference proteome</keyword>
<gene>
    <name evidence="3" type="ORF">B0J11DRAFT_586186</name>
</gene>
<dbReference type="OrthoDB" id="3497702at2759"/>
<dbReference type="Proteomes" id="UP000700596">
    <property type="component" value="Unassembled WGS sequence"/>
</dbReference>
<protein>
    <submittedName>
        <fullName evidence="3">Uncharacterized protein</fullName>
    </submittedName>
</protein>
<evidence type="ECO:0000313" key="3">
    <source>
        <dbReference type="EMBL" id="KAH7110607.1"/>
    </source>
</evidence>
<dbReference type="AlphaFoldDB" id="A0A9P9D1A1"/>
<reference evidence="3" key="1">
    <citation type="journal article" date="2021" name="Nat. Commun.">
        <title>Genetic determinants of endophytism in the Arabidopsis root mycobiome.</title>
        <authorList>
            <person name="Mesny F."/>
            <person name="Miyauchi S."/>
            <person name="Thiergart T."/>
            <person name="Pickel B."/>
            <person name="Atanasova L."/>
            <person name="Karlsson M."/>
            <person name="Huettel B."/>
            <person name="Barry K.W."/>
            <person name="Haridas S."/>
            <person name="Chen C."/>
            <person name="Bauer D."/>
            <person name="Andreopoulos W."/>
            <person name="Pangilinan J."/>
            <person name="LaButti K."/>
            <person name="Riley R."/>
            <person name="Lipzen A."/>
            <person name="Clum A."/>
            <person name="Drula E."/>
            <person name="Henrissat B."/>
            <person name="Kohler A."/>
            <person name="Grigoriev I.V."/>
            <person name="Martin F.M."/>
            <person name="Hacquard S."/>
        </authorList>
    </citation>
    <scope>NUCLEOTIDE SEQUENCE</scope>
    <source>
        <strain evidence="3">MPI-CAGE-CH-0243</strain>
    </source>
</reference>